<protein>
    <submittedName>
        <fullName evidence="8">RagB/SusD family nutrient uptake outer membrane protein</fullName>
    </submittedName>
</protein>
<evidence type="ECO:0000256" key="4">
    <source>
        <dbReference type="ARBA" id="ARBA00023136"/>
    </source>
</evidence>
<dbReference type="Pfam" id="PF14322">
    <property type="entry name" value="SusD-like_3"/>
    <property type="match status" value="1"/>
</dbReference>
<name>A0ABR7XRB6_9SPHI</name>
<dbReference type="Pfam" id="PF07980">
    <property type="entry name" value="SusD_RagB"/>
    <property type="match status" value="1"/>
</dbReference>
<sequence length="554" mass="64223">MKSKLYIMLIFCMIGISCNKEYLERFPLDSPFNENFLANETELEIAVTGVYNSLWYSFSGTPFSLTLDYASDIAWERNTNDLQVLGLGLINPNNSFTSGFWSHFYMGIARCNNILDQEERLKEVVPEESYNRLISEARFFRAYYYFYLNELFGGVPLIKHMVSLSDSQTRRATKDEITDFIISELDAAKPFLLKDTNSSNRGRVNVGTALALKSRVALFNERWEEAVNAAQELMELGNYQLHDKFDELFSYAGQNSKEIIFSVQYLEGLQVHGLANQFYSRLAKGFSGKIPVQSMVDSYECIDGLPIDKSPLFNPEKPFENRDPRLNYSIVLPQTRFINYMFETHPDSLMTWNYNTVPATRVSNIDATNAYATFSGYLWRKYTDVADREEPGRSNINIILFRYAEVLLNYAEAKVELNEIDQSVYNAINAVRQRSSVEMPPITGGKSQEDLRYIIRKERKYEFAAEGLRFFDIRRWKIAHEVMPGKLLGRVRNDFLETAPTIDKNGTPHYEAVPNGNKMRVIETRVYNKDRDYLWPIPRLEMEVNHELIQNPNY</sequence>
<keyword evidence="9" id="KW-1185">Reference proteome</keyword>
<evidence type="ECO:0000256" key="5">
    <source>
        <dbReference type="ARBA" id="ARBA00023237"/>
    </source>
</evidence>
<dbReference type="CDD" id="cd08977">
    <property type="entry name" value="SusD"/>
    <property type="match status" value="1"/>
</dbReference>
<reference evidence="8 9" key="1">
    <citation type="submission" date="2020-08" db="EMBL/GenBank/DDBJ databases">
        <title>Sphingobacterium sp. DN00404 isolated from aquaculture water.</title>
        <authorList>
            <person name="Zhang M."/>
        </authorList>
    </citation>
    <scope>NUCLEOTIDE SEQUENCE [LARGE SCALE GENOMIC DNA]</scope>
    <source>
        <strain evidence="8 9">KCTC 42746</strain>
    </source>
</reference>
<dbReference type="InterPro" id="IPR012944">
    <property type="entry name" value="SusD_RagB_dom"/>
</dbReference>
<keyword evidence="5" id="KW-0998">Cell outer membrane</keyword>
<feature type="domain" description="RagB/SusD" evidence="6">
    <location>
        <begin position="257"/>
        <end position="554"/>
    </location>
</feature>
<dbReference type="Proteomes" id="UP000651112">
    <property type="component" value="Unassembled WGS sequence"/>
</dbReference>
<proteinExistence type="inferred from homology"/>
<keyword evidence="4" id="KW-0472">Membrane</keyword>
<dbReference type="EMBL" id="JACNYL010000002">
    <property type="protein sequence ID" value="MBD1421711.1"/>
    <property type="molecule type" value="Genomic_DNA"/>
</dbReference>
<dbReference type="InterPro" id="IPR011990">
    <property type="entry name" value="TPR-like_helical_dom_sf"/>
</dbReference>
<gene>
    <name evidence="8" type="ORF">H8B21_09050</name>
</gene>
<organism evidence="8 9">
    <name type="scientific">Sphingobacterium chuzhouense</name>
    <dbReference type="NCBI Taxonomy" id="1742264"/>
    <lineage>
        <taxon>Bacteria</taxon>
        <taxon>Pseudomonadati</taxon>
        <taxon>Bacteroidota</taxon>
        <taxon>Sphingobacteriia</taxon>
        <taxon>Sphingobacteriales</taxon>
        <taxon>Sphingobacteriaceae</taxon>
        <taxon>Sphingobacterium</taxon>
    </lineage>
</organism>
<comment type="similarity">
    <text evidence="2">Belongs to the SusD family.</text>
</comment>
<keyword evidence="3" id="KW-0732">Signal</keyword>
<accession>A0ABR7XRB6</accession>
<evidence type="ECO:0000313" key="8">
    <source>
        <dbReference type="EMBL" id="MBD1421711.1"/>
    </source>
</evidence>
<comment type="subcellular location">
    <subcellularLocation>
        <location evidence="1">Cell outer membrane</location>
    </subcellularLocation>
</comment>
<evidence type="ECO:0000259" key="6">
    <source>
        <dbReference type="Pfam" id="PF07980"/>
    </source>
</evidence>
<evidence type="ECO:0000259" key="7">
    <source>
        <dbReference type="Pfam" id="PF14322"/>
    </source>
</evidence>
<dbReference type="InterPro" id="IPR033985">
    <property type="entry name" value="SusD-like_N"/>
</dbReference>
<dbReference type="PROSITE" id="PS51257">
    <property type="entry name" value="PROKAR_LIPOPROTEIN"/>
    <property type="match status" value="1"/>
</dbReference>
<dbReference type="RefSeq" id="WP_380906851.1">
    <property type="nucleotide sequence ID" value="NZ_JBHULO010000004.1"/>
</dbReference>
<evidence type="ECO:0000256" key="2">
    <source>
        <dbReference type="ARBA" id="ARBA00006275"/>
    </source>
</evidence>
<feature type="domain" description="SusD-like N-terminal" evidence="7">
    <location>
        <begin position="40"/>
        <end position="218"/>
    </location>
</feature>
<evidence type="ECO:0000313" key="9">
    <source>
        <dbReference type="Proteomes" id="UP000651112"/>
    </source>
</evidence>
<dbReference type="Gene3D" id="1.25.40.390">
    <property type="match status" value="1"/>
</dbReference>
<evidence type="ECO:0000256" key="1">
    <source>
        <dbReference type="ARBA" id="ARBA00004442"/>
    </source>
</evidence>
<evidence type="ECO:0000256" key="3">
    <source>
        <dbReference type="ARBA" id="ARBA00022729"/>
    </source>
</evidence>
<dbReference type="SUPFAM" id="SSF48452">
    <property type="entry name" value="TPR-like"/>
    <property type="match status" value="1"/>
</dbReference>
<comment type="caution">
    <text evidence="8">The sequence shown here is derived from an EMBL/GenBank/DDBJ whole genome shotgun (WGS) entry which is preliminary data.</text>
</comment>